<keyword evidence="2" id="KW-1185">Reference proteome</keyword>
<protein>
    <recommendedName>
        <fullName evidence="3">YD repeat-containing protein</fullName>
    </recommendedName>
</protein>
<organism evidence="1 2">
    <name type="scientific">Ichthyenterobacterium magnum</name>
    <dbReference type="NCBI Taxonomy" id="1230530"/>
    <lineage>
        <taxon>Bacteria</taxon>
        <taxon>Pseudomonadati</taxon>
        <taxon>Bacteroidota</taxon>
        <taxon>Flavobacteriia</taxon>
        <taxon>Flavobacteriales</taxon>
        <taxon>Flavobacteriaceae</taxon>
        <taxon>Ichthyenterobacterium</taxon>
    </lineage>
</organism>
<accession>A0A420D9X8</accession>
<dbReference type="Gene3D" id="2.180.10.10">
    <property type="entry name" value="RHS repeat-associated core"/>
    <property type="match status" value="1"/>
</dbReference>
<evidence type="ECO:0000313" key="2">
    <source>
        <dbReference type="Proteomes" id="UP000284892"/>
    </source>
</evidence>
<gene>
    <name evidence="1" type="ORF">BXY80_2813</name>
</gene>
<dbReference type="RefSeq" id="WP_120202952.1">
    <property type="nucleotide sequence ID" value="NZ_RAQJ01000015.1"/>
</dbReference>
<reference evidence="1 2" key="1">
    <citation type="submission" date="2018-09" db="EMBL/GenBank/DDBJ databases">
        <title>Genomic Encyclopedia of Archaeal and Bacterial Type Strains, Phase II (KMG-II): from individual species to whole genera.</title>
        <authorList>
            <person name="Goeker M."/>
        </authorList>
    </citation>
    <scope>NUCLEOTIDE SEQUENCE [LARGE SCALE GENOMIC DNA]</scope>
    <source>
        <strain evidence="1 2">DSM 26283</strain>
    </source>
</reference>
<name>A0A420D9X8_9FLAO</name>
<dbReference type="Proteomes" id="UP000284892">
    <property type="component" value="Unassembled WGS sequence"/>
</dbReference>
<comment type="caution">
    <text evidence="1">The sequence shown here is derived from an EMBL/GenBank/DDBJ whole genome shotgun (WGS) entry which is preliminary data.</text>
</comment>
<dbReference type="AlphaFoldDB" id="A0A420D9X8"/>
<dbReference type="EMBL" id="RAQJ01000015">
    <property type="protein sequence ID" value="RKE87832.1"/>
    <property type="molecule type" value="Genomic_DNA"/>
</dbReference>
<evidence type="ECO:0000313" key="1">
    <source>
        <dbReference type="EMBL" id="RKE87832.1"/>
    </source>
</evidence>
<evidence type="ECO:0008006" key="3">
    <source>
        <dbReference type="Google" id="ProtNLM"/>
    </source>
</evidence>
<proteinExistence type="predicted"/>
<dbReference type="OrthoDB" id="1147123at2"/>
<sequence length="372" mass="45140">MNKTILITFLLLFFFSISFGQQKDTIYGKVKSVREQLNFLDKDRQNMKLFSTEGDYGHYGFSSARFTKSRFHNWWYNTPFVHYSNYYKEFNKKGKPTSEIWFYKDGDTVTTYKYKYDKKDNLIQEKDIFEINDYTCRNYTYDYKNKIRSTIYYASDDPNLYSYTAYVRDSVSNLIEIKRFDEDGELASWKYKYDSKNRKVSKSIHKPYVYIKKGRSTTSRRDSIGLDKICEKYFYDNNNNLLETHYYNYDSSDNLPSKLSRKVKNIHRNGLLEKVVNIRDTINSYREYKYNEQNRKIKETVISTKYPDNNRSSEYFYDKKGNIIKLIYTEKNKPVVVEFKYKFDKQNNWTKQIKSVNGEKLFVWTREIEYYE</sequence>